<accession>A0ACB7PTT8</accession>
<evidence type="ECO:0000313" key="2">
    <source>
        <dbReference type="Proteomes" id="UP000724584"/>
    </source>
</evidence>
<dbReference type="EMBL" id="JAGIZQ010000001">
    <property type="protein sequence ID" value="KAH6651356.1"/>
    <property type="molecule type" value="Genomic_DNA"/>
</dbReference>
<gene>
    <name evidence="1" type="ORF">F5144DRAFT_479299</name>
</gene>
<proteinExistence type="predicted"/>
<protein>
    <submittedName>
        <fullName evidence="1">Uncharacterized protein</fullName>
    </submittedName>
</protein>
<reference evidence="1 2" key="1">
    <citation type="journal article" date="2021" name="Nat. Commun.">
        <title>Genetic determinants of endophytism in the Arabidopsis root mycobiome.</title>
        <authorList>
            <person name="Mesny F."/>
            <person name="Miyauchi S."/>
            <person name="Thiergart T."/>
            <person name="Pickel B."/>
            <person name="Atanasova L."/>
            <person name="Karlsson M."/>
            <person name="Huettel B."/>
            <person name="Barry K.W."/>
            <person name="Haridas S."/>
            <person name="Chen C."/>
            <person name="Bauer D."/>
            <person name="Andreopoulos W."/>
            <person name="Pangilinan J."/>
            <person name="LaButti K."/>
            <person name="Riley R."/>
            <person name="Lipzen A."/>
            <person name="Clum A."/>
            <person name="Drula E."/>
            <person name="Henrissat B."/>
            <person name="Kohler A."/>
            <person name="Grigoriev I.V."/>
            <person name="Martin F.M."/>
            <person name="Hacquard S."/>
        </authorList>
    </citation>
    <scope>NUCLEOTIDE SEQUENCE [LARGE SCALE GENOMIC DNA]</scope>
    <source>
        <strain evidence="1 2">MPI-SDFR-AT-0079</strain>
    </source>
</reference>
<organism evidence="1 2">
    <name type="scientific">Chaetomium tenue</name>
    <dbReference type="NCBI Taxonomy" id="1854479"/>
    <lineage>
        <taxon>Eukaryota</taxon>
        <taxon>Fungi</taxon>
        <taxon>Dikarya</taxon>
        <taxon>Ascomycota</taxon>
        <taxon>Pezizomycotina</taxon>
        <taxon>Sordariomycetes</taxon>
        <taxon>Sordariomycetidae</taxon>
        <taxon>Sordariales</taxon>
        <taxon>Chaetomiaceae</taxon>
        <taxon>Chaetomium</taxon>
    </lineage>
</organism>
<evidence type="ECO:0000313" key="1">
    <source>
        <dbReference type="EMBL" id="KAH6651356.1"/>
    </source>
</evidence>
<dbReference type="Proteomes" id="UP000724584">
    <property type="component" value="Unassembled WGS sequence"/>
</dbReference>
<name>A0ACB7PTT8_9PEZI</name>
<keyword evidence="2" id="KW-1185">Reference proteome</keyword>
<comment type="caution">
    <text evidence="1">The sequence shown here is derived from an EMBL/GenBank/DDBJ whole genome shotgun (WGS) entry which is preliminary data.</text>
</comment>
<sequence>MPPFPSFTVRISHHAPTLASWNLKPRSSPDEAQPAGLIALGVCLGVALALVLIWYTCCRAQSGPLKEIQMYKRGPGSRMRKEIRTTYDISSSYPSPIMMPPRAYVTHPYPNPVTAPPQPYGLPHSYANPATIPAHAYDTSHPYPNPTTAPPMATIAPEMTQPPPKAYTHHAMSYLDPAVGGATTGLGLRNAGEPEMTEVPLGRRAVTSLPLPQVFTRSLGVPVQTGAGQFGGQSPGGGPGGGHHAHAHAPEYATPRGPGMGNSNWWEGE</sequence>